<dbReference type="InterPro" id="IPR036457">
    <property type="entry name" value="PPM-type-like_dom_sf"/>
</dbReference>
<dbReference type="InterPro" id="IPR001932">
    <property type="entry name" value="PPM-type_phosphatase-like_dom"/>
</dbReference>
<dbReference type="Gene3D" id="3.60.40.10">
    <property type="entry name" value="PPM-type phosphatase domain"/>
    <property type="match status" value="1"/>
</dbReference>
<dbReference type="SMART" id="SM00331">
    <property type="entry name" value="PP2C_SIG"/>
    <property type="match status" value="1"/>
</dbReference>
<evidence type="ECO:0000313" key="2">
    <source>
        <dbReference type="EMBL" id="ANZ38015.1"/>
    </source>
</evidence>
<dbReference type="PROSITE" id="PS51746">
    <property type="entry name" value="PPM_2"/>
    <property type="match status" value="1"/>
</dbReference>
<dbReference type="KEGG" id="led:BBK82_20090"/>
<feature type="domain" description="PPM-type phosphatase" evidence="1">
    <location>
        <begin position="6"/>
        <end position="223"/>
    </location>
</feature>
<dbReference type="OrthoDB" id="9801841at2"/>
<organism evidence="2 3">
    <name type="scientific">Lentzea guizhouensis</name>
    <dbReference type="NCBI Taxonomy" id="1586287"/>
    <lineage>
        <taxon>Bacteria</taxon>
        <taxon>Bacillati</taxon>
        <taxon>Actinomycetota</taxon>
        <taxon>Actinomycetes</taxon>
        <taxon>Pseudonocardiales</taxon>
        <taxon>Pseudonocardiaceae</taxon>
        <taxon>Lentzea</taxon>
    </lineage>
</organism>
<gene>
    <name evidence="2" type="ORF">BBK82_20090</name>
</gene>
<protein>
    <recommendedName>
        <fullName evidence="1">PPM-type phosphatase domain-containing protein</fullName>
    </recommendedName>
</protein>
<evidence type="ECO:0000313" key="3">
    <source>
        <dbReference type="Proteomes" id="UP000093053"/>
    </source>
</evidence>
<dbReference type="STRING" id="1586287.BBK82_20090"/>
<dbReference type="SMART" id="SM00332">
    <property type="entry name" value="PP2Cc"/>
    <property type="match status" value="1"/>
</dbReference>
<dbReference type="Pfam" id="PF13672">
    <property type="entry name" value="PP2C_2"/>
    <property type="match status" value="1"/>
</dbReference>
<dbReference type="EMBL" id="CP016793">
    <property type="protein sequence ID" value="ANZ38015.1"/>
    <property type="molecule type" value="Genomic_DNA"/>
</dbReference>
<dbReference type="GO" id="GO:0004722">
    <property type="term" value="F:protein serine/threonine phosphatase activity"/>
    <property type="evidence" value="ECO:0007669"/>
    <property type="project" value="InterPro"/>
</dbReference>
<dbReference type="InterPro" id="IPR015655">
    <property type="entry name" value="PP2C"/>
</dbReference>
<dbReference type="AlphaFoldDB" id="A0A1B2HJX0"/>
<evidence type="ECO:0000259" key="1">
    <source>
        <dbReference type="PROSITE" id="PS51746"/>
    </source>
</evidence>
<proteinExistence type="predicted"/>
<dbReference type="PANTHER" id="PTHR13832:SF827">
    <property type="entry name" value="PROTEIN PHOSPHATASE 1L"/>
    <property type="match status" value="1"/>
</dbReference>
<dbReference type="RefSeq" id="WP_065916373.1">
    <property type="nucleotide sequence ID" value="NZ_CP016793.1"/>
</dbReference>
<reference evidence="2 3" key="1">
    <citation type="submission" date="2016-07" db="EMBL/GenBank/DDBJ databases">
        <title>Complete genome sequence of the Lentzea guizhouensis DHS C013.</title>
        <authorList>
            <person name="Cao C."/>
        </authorList>
    </citation>
    <scope>NUCLEOTIDE SEQUENCE [LARGE SCALE GENOMIC DNA]</scope>
    <source>
        <strain evidence="2 3">DHS C013</strain>
    </source>
</reference>
<accession>A0A1B2HJX0</accession>
<dbReference type="Proteomes" id="UP000093053">
    <property type="component" value="Chromosome"/>
</dbReference>
<keyword evidence="3" id="KW-1185">Reference proteome</keyword>
<dbReference type="CDD" id="cd00143">
    <property type="entry name" value="PP2Cc"/>
    <property type="match status" value="1"/>
</dbReference>
<name>A0A1B2HJX0_9PSEU</name>
<dbReference type="SUPFAM" id="SSF81606">
    <property type="entry name" value="PP2C-like"/>
    <property type="match status" value="1"/>
</dbReference>
<dbReference type="PANTHER" id="PTHR13832">
    <property type="entry name" value="PROTEIN PHOSPHATASE 2C"/>
    <property type="match status" value="1"/>
</dbReference>
<sequence>MTHELRIAVATDPGLVREHNEDSVYVRADLQAVADGMGGHEHGELASAIAVDVLANWQGDLGPAVAEIARRLDDEAPQGTGTTLTAMRWEGLAFQLAHVGDSRAYVLREGELRQLSHDHTMVQALVDAGRLTPEEAAGHPRRAYVLRALQSGNSHEPDLSWHQAHLDDRYLLCSDGLTDYTDLRDVHEILMSTEDGTEAAWQLIALANGNGGPDNITCVITDVVRQNKKWWQR</sequence>